<evidence type="ECO:0000313" key="1">
    <source>
        <dbReference type="Proteomes" id="UP000887565"/>
    </source>
</evidence>
<evidence type="ECO:0000313" key="2">
    <source>
        <dbReference type="WBParaSite" id="nRc.2.0.1.t03972-RA"/>
    </source>
</evidence>
<protein>
    <submittedName>
        <fullName evidence="2">Uncharacterized protein</fullName>
    </submittedName>
</protein>
<proteinExistence type="predicted"/>
<dbReference type="Proteomes" id="UP000887565">
    <property type="component" value="Unplaced"/>
</dbReference>
<accession>A0A915HRH9</accession>
<dbReference type="WBParaSite" id="nRc.2.0.1.t03972-RA">
    <property type="protein sequence ID" value="nRc.2.0.1.t03972-RA"/>
    <property type="gene ID" value="nRc.2.0.1.g03972"/>
</dbReference>
<dbReference type="AlphaFoldDB" id="A0A915HRH9"/>
<sequence length="89" mass="9924">MMRVYVQKDVQKDRIVILSRIESFIKLKAQNRKINQICVKIENNSTSPPTVAAKNVTVTDDEGRSTPKGEGFQNGTVGYTYDALFVSDG</sequence>
<organism evidence="1 2">
    <name type="scientific">Romanomermis culicivorax</name>
    <name type="common">Nematode worm</name>
    <dbReference type="NCBI Taxonomy" id="13658"/>
    <lineage>
        <taxon>Eukaryota</taxon>
        <taxon>Metazoa</taxon>
        <taxon>Ecdysozoa</taxon>
        <taxon>Nematoda</taxon>
        <taxon>Enoplea</taxon>
        <taxon>Dorylaimia</taxon>
        <taxon>Mermithida</taxon>
        <taxon>Mermithoidea</taxon>
        <taxon>Mermithidae</taxon>
        <taxon>Romanomermis</taxon>
    </lineage>
</organism>
<keyword evidence="1" id="KW-1185">Reference proteome</keyword>
<name>A0A915HRH9_ROMCU</name>
<reference evidence="2" key="1">
    <citation type="submission" date="2022-11" db="UniProtKB">
        <authorList>
            <consortium name="WormBaseParasite"/>
        </authorList>
    </citation>
    <scope>IDENTIFICATION</scope>
</reference>